<organism evidence="2 3">
    <name type="scientific">Macrosiphum euphorbiae</name>
    <name type="common">potato aphid</name>
    <dbReference type="NCBI Taxonomy" id="13131"/>
    <lineage>
        <taxon>Eukaryota</taxon>
        <taxon>Metazoa</taxon>
        <taxon>Ecdysozoa</taxon>
        <taxon>Arthropoda</taxon>
        <taxon>Hexapoda</taxon>
        <taxon>Insecta</taxon>
        <taxon>Pterygota</taxon>
        <taxon>Neoptera</taxon>
        <taxon>Paraneoptera</taxon>
        <taxon>Hemiptera</taxon>
        <taxon>Sternorrhyncha</taxon>
        <taxon>Aphidomorpha</taxon>
        <taxon>Aphidoidea</taxon>
        <taxon>Aphididae</taxon>
        <taxon>Macrosiphini</taxon>
        <taxon>Macrosiphum</taxon>
    </lineage>
</organism>
<evidence type="ECO:0000259" key="1">
    <source>
        <dbReference type="PROSITE" id="PS51029"/>
    </source>
</evidence>
<dbReference type="EMBL" id="CARXXK010000003">
    <property type="protein sequence ID" value="CAI6361218.1"/>
    <property type="molecule type" value="Genomic_DNA"/>
</dbReference>
<dbReference type="AlphaFoldDB" id="A0AAV0WZJ3"/>
<proteinExistence type="predicted"/>
<evidence type="ECO:0000313" key="2">
    <source>
        <dbReference type="EMBL" id="CAI6361218.1"/>
    </source>
</evidence>
<dbReference type="PROSITE" id="PS51029">
    <property type="entry name" value="MADF"/>
    <property type="match status" value="1"/>
</dbReference>
<protein>
    <recommendedName>
        <fullName evidence="1">MADF domain-containing protein</fullName>
    </recommendedName>
</protein>
<dbReference type="Pfam" id="PF10545">
    <property type="entry name" value="MADF_DNA_bdg"/>
    <property type="match status" value="1"/>
</dbReference>
<gene>
    <name evidence="2" type="ORF">MEUPH1_LOCUS16427</name>
</gene>
<evidence type="ECO:0000313" key="3">
    <source>
        <dbReference type="Proteomes" id="UP001160148"/>
    </source>
</evidence>
<dbReference type="InterPro" id="IPR006578">
    <property type="entry name" value="MADF-dom"/>
</dbReference>
<dbReference type="Proteomes" id="UP001160148">
    <property type="component" value="Unassembled WGS sequence"/>
</dbReference>
<name>A0AAV0WZJ3_9HEMI</name>
<accession>A0AAV0WZJ3</accession>
<sequence length="119" mass="13953">MSDTFDIYKFLEDYQRFPCLWLKSDPDFKLRHKRDAAEELLLESSGLETIKNLRLKIRSIRCTYNQEVTKINKSKSTGSGTANVYVPKLQWFVYADNFLKKNNDGVKQSETNLVSFQVF</sequence>
<dbReference type="SMART" id="SM00595">
    <property type="entry name" value="MADF"/>
    <property type="match status" value="1"/>
</dbReference>
<dbReference type="PANTHER" id="PTHR21505:SF8">
    <property type="entry name" value="DPT-YFP REPRESSOR BY OVEREXPRESSION, ISOFORM D-RELATED"/>
    <property type="match status" value="1"/>
</dbReference>
<dbReference type="PANTHER" id="PTHR21505">
    <property type="entry name" value="MADF DOMAIN-CONTAINING PROTEIN-RELATED"/>
    <property type="match status" value="1"/>
</dbReference>
<feature type="domain" description="MADF" evidence="1">
    <location>
        <begin position="9"/>
        <end position="104"/>
    </location>
</feature>
<keyword evidence="3" id="KW-1185">Reference proteome</keyword>
<reference evidence="2 3" key="1">
    <citation type="submission" date="2023-01" db="EMBL/GenBank/DDBJ databases">
        <authorList>
            <person name="Whitehead M."/>
        </authorList>
    </citation>
    <scope>NUCLEOTIDE SEQUENCE [LARGE SCALE GENOMIC DNA]</scope>
</reference>
<comment type="caution">
    <text evidence="2">The sequence shown here is derived from an EMBL/GenBank/DDBJ whole genome shotgun (WGS) entry which is preliminary data.</text>
</comment>